<sequence length="118" mass="13229">MNDEQIEYRRAYTVGEAIYYQHCRNCHGDKGEGLSALMPPLTDKEFLAKNQKQLACIIKNGANQLLIINKKPYQNQMPPSGLAPIEIAQVLTYINNNFGNDKGLVTVTTVESQLKNCN</sequence>
<dbReference type="RefSeq" id="WP_198173611.1">
    <property type="nucleotide sequence ID" value="NZ_CP066775.1"/>
</dbReference>
<proteinExistence type="predicted"/>
<organism evidence="6 7">
    <name type="scientific">Mucilaginibacter ginkgonis</name>
    <dbReference type="NCBI Taxonomy" id="2682091"/>
    <lineage>
        <taxon>Bacteria</taxon>
        <taxon>Pseudomonadati</taxon>
        <taxon>Bacteroidota</taxon>
        <taxon>Sphingobacteriia</taxon>
        <taxon>Sphingobacteriales</taxon>
        <taxon>Sphingobacteriaceae</taxon>
        <taxon>Mucilaginibacter</taxon>
    </lineage>
</organism>
<dbReference type="KEGG" id="mgik:GO620_004920"/>
<dbReference type="InterPro" id="IPR051459">
    <property type="entry name" value="Cytochrome_c-type_DH"/>
</dbReference>
<protein>
    <submittedName>
        <fullName evidence="6">Cytochrome c</fullName>
    </submittedName>
</protein>
<reference evidence="6 7" key="1">
    <citation type="submission" date="2020-12" db="EMBL/GenBank/DDBJ databases">
        <title>HMF7856_wgs.fasta genome submission.</title>
        <authorList>
            <person name="Kang H."/>
            <person name="Kim H."/>
            <person name="Joh K."/>
        </authorList>
    </citation>
    <scope>NUCLEOTIDE SEQUENCE [LARGE SCALE GENOMIC DNA]</scope>
    <source>
        <strain evidence="6 7">HMF7856</strain>
    </source>
</reference>
<feature type="domain" description="Cytochrome c" evidence="5">
    <location>
        <begin position="10"/>
        <end position="98"/>
    </location>
</feature>
<dbReference type="Proteomes" id="UP000429232">
    <property type="component" value="Chromosome"/>
</dbReference>
<evidence type="ECO:0000256" key="4">
    <source>
        <dbReference type="PROSITE-ProRule" id="PRU00433"/>
    </source>
</evidence>
<evidence type="ECO:0000256" key="3">
    <source>
        <dbReference type="ARBA" id="ARBA00023004"/>
    </source>
</evidence>
<dbReference type="Gene3D" id="1.10.760.10">
    <property type="entry name" value="Cytochrome c-like domain"/>
    <property type="match status" value="1"/>
</dbReference>
<keyword evidence="1 4" id="KW-0349">Heme</keyword>
<dbReference type="SUPFAM" id="SSF46626">
    <property type="entry name" value="Cytochrome c"/>
    <property type="match status" value="1"/>
</dbReference>
<dbReference type="GO" id="GO:0046872">
    <property type="term" value="F:metal ion binding"/>
    <property type="evidence" value="ECO:0007669"/>
    <property type="project" value="UniProtKB-KW"/>
</dbReference>
<dbReference type="EMBL" id="CP066775">
    <property type="protein sequence ID" value="QQL50803.1"/>
    <property type="molecule type" value="Genomic_DNA"/>
</dbReference>
<dbReference type="PANTHER" id="PTHR35008">
    <property type="entry name" value="BLL4482 PROTEIN-RELATED"/>
    <property type="match status" value="1"/>
</dbReference>
<gene>
    <name evidence="6" type="ORF">GO620_004920</name>
</gene>
<dbReference type="PANTHER" id="PTHR35008:SF8">
    <property type="entry name" value="ALCOHOL DEHYDROGENASE CYTOCHROME C SUBUNIT"/>
    <property type="match status" value="1"/>
</dbReference>
<keyword evidence="7" id="KW-1185">Reference proteome</keyword>
<dbReference type="InterPro" id="IPR036909">
    <property type="entry name" value="Cyt_c-like_dom_sf"/>
</dbReference>
<keyword evidence="2 4" id="KW-0479">Metal-binding</keyword>
<dbReference type="PROSITE" id="PS51007">
    <property type="entry name" value="CYTC"/>
    <property type="match status" value="1"/>
</dbReference>
<evidence type="ECO:0000259" key="5">
    <source>
        <dbReference type="PROSITE" id="PS51007"/>
    </source>
</evidence>
<dbReference type="GO" id="GO:0020037">
    <property type="term" value="F:heme binding"/>
    <property type="evidence" value="ECO:0007669"/>
    <property type="project" value="InterPro"/>
</dbReference>
<dbReference type="InterPro" id="IPR009056">
    <property type="entry name" value="Cyt_c-like_dom"/>
</dbReference>
<evidence type="ECO:0000256" key="1">
    <source>
        <dbReference type="ARBA" id="ARBA00022617"/>
    </source>
</evidence>
<dbReference type="GO" id="GO:0009055">
    <property type="term" value="F:electron transfer activity"/>
    <property type="evidence" value="ECO:0007669"/>
    <property type="project" value="InterPro"/>
</dbReference>
<name>A0A7T7FCW8_9SPHI</name>
<keyword evidence="3 4" id="KW-0408">Iron</keyword>
<dbReference type="Pfam" id="PF13442">
    <property type="entry name" value="Cytochrome_CBB3"/>
    <property type="match status" value="1"/>
</dbReference>
<dbReference type="AlphaFoldDB" id="A0A7T7FCW8"/>
<evidence type="ECO:0000256" key="2">
    <source>
        <dbReference type="ARBA" id="ARBA00022723"/>
    </source>
</evidence>
<evidence type="ECO:0000313" key="7">
    <source>
        <dbReference type="Proteomes" id="UP000429232"/>
    </source>
</evidence>
<accession>A0A7T7FCW8</accession>
<evidence type="ECO:0000313" key="6">
    <source>
        <dbReference type="EMBL" id="QQL50803.1"/>
    </source>
</evidence>